<evidence type="ECO:0000313" key="2">
    <source>
        <dbReference type="EMBL" id="QFZ86214.1"/>
    </source>
</evidence>
<name>A0A5Q0MC46_VARPD</name>
<dbReference type="Proteomes" id="UP000326780">
    <property type="component" value="Chromosome"/>
</dbReference>
<reference evidence="2 3" key="1">
    <citation type="submission" date="2019-10" db="EMBL/GenBank/DDBJ databases">
        <title>Complete genome sequence of Variovorax paradoxus 5C-2.</title>
        <authorList>
            <person name="Gogoleva N.E."/>
            <person name="Balkin A.S."/>
        </authorList>
    </citation>
    <scope>NUCLEOTIDE SEQUENCE [LARGE SCALE GENOMIC DNA]</scope>
    <source>
        <strain evidence="2 3">5C-2</strain>
    </source>
</reference>
<evidence type="ECO:0000256" key="1">
    <source>
        <dbReference type="SAM" id="MobiDB-lite"/>
    </source>
</evidence>
<accession>A0A5Q0MC46</accession>
<evidence type="ECO:0000313" key="3">
    <source>
        <dbReference type="Proteomes" id="UP000326780"/>
    </source>
</evidence>
<dbReference type="RefSeq" id="WP_153284714.1">
    <property type="nucleotide sequence ID" value="NZ_CP045644.1"/>
</dbReference>
<proteinExistence type="predicted"/>
<dbReference type="EMBL" id="CP045644">
    <property type="protein sequence ID" value="QFZ86214.1"/>
    <property type="molecule type" value="Genomic_DNA"/>
</dbReference>
<organism evidence="2 3">
    <name type="scientific">Variovorax paradoxus</name>
    <dbReference type="NCBI Taxonomy" id="34073"/>
    <lineage>
        <taxon>Bacteria</taxon>
        <taxon>Pseudomonadati</taxon>
        <taxon>Pseudomonadota</taxon>
        <taxon>Betaproteobacteria</taxon>
        <taxon>Burkholderiales</taxon>
        <taxon>Comamonadaceae</taxon>
        <taxon>Variovorax</taxon>
    </lineage>
</organism>
<sequence>MPSDPSLALVHGRSPATRRPAEDIIASQRLEIDGIQRRLLALQQDHAQAQRPAGFPSWGRPAWRLMGPMNSQTRQQ</sequence>
<feature type="region of interest" description="Disordered" evidence="1">
    <location>
        <begin position="47"/>
        <end position="76"/>
    </location>
</feature>
<dbReference type="AlphaFoldDB" id="A0A5Q0MC46"/>
<gene>
    <name evidence="2" type="ORF">GFK26_27345</name>
</gene>
<protein>
    <submittedName>
        <fullName evidence="2">Uncharacterized protein</fullName>
    </submittedName>
</protein>